<evidence type="ECO:0000256" key="1">
    <source>
        <dbReference type="ARBA" id="ARBA00038494"/>
    </source>
</evidence>
<accession>A0A7Y0AA82</accession>
<comment type="caution">
    <text evidence="4">The sequence shown here is derived from an EMBL/GenBank/DDBJ whole genome shotgun (WGS) entry which is preliminary data.</text>
</comment>
<gene>
    <name evidence="4" type="ORF">HHL22_00290</name>
</gene>
<keyword evidence="4" id="KW-0808">Transferase</keyword>
<feature type="transmembrane region" description="Helical" evidence="2">
    <location>
        <begin position="225"/>
        <end position="243"/>
    </location>
</feature>
<feature type="domain" description="Glycosyltransferase 2-like" evidence="3">
    <location>
        <begin position="5"/>
        <end position="122"/>
    </location>
</feature>
<evidence type="ECO:0000259" key="3">
    <source>
        <dbReference type="Pfam" id="PF00535"/>
    </source>
</evidence>
<evidence type="ECO:0000256" key="2">
    <source>
        <dbReference type="SAM" id="Phobius"/>
    </source>
</evidence>
<comment type="similarity">
    <text evidence="1">Belongs to the glycosyltransferase 2 family. WaaE/KdtX subfamily.</text>
</comment>
<dbReference type="RefSeq" id="WP_169528985.1">
    <property type="nucleotide sequence ID" value="NZ_JABBGH010000001.1"/>
</dbReference>
<sequence length="272" mass="31720">MLDLTIAIPVRNEEKNLLGCLQAIGTDLARQVVIIDSGSTDKTIEIASSWGADVVNFNWNGKFPKKRNWFLKNYPLNTKWIFFLDADEYLTPEFKIELCRALTNSNNIGYWLNYTVYFLGKQLKGGYPLRKLALFQVGAGEYEQIDEQQWSQLDMEVHEHPILIGSLGNIRSKIDHQDFRGISHYVLKHNEYARWETERFLNKISSTIPNQWNWKQKLKYLTMRSVLIGPIYFFGSYFILGGFRDGSRGLAFAILKMAYFTQVYCRIKEKDI</sequence>
<dbReference type="Gene3D" id="3.90.550.10">
    <property type="entry name" value="Spore Coat Polysaccharide Biosynthesis Protein SpsA, Chain A"/>
    <property type="match status" value="1"/>
</dbReference>
<evidence type="ECO:0000313" key="5">
    <source>
        <dbReference type="Proteomes" id="UP000559626"/>
    </source>
</evidence>
<dbReference type="CDD" id="cd02511">
    <property type="entry name" value="Beta4Glucosyltransferase"/>
    <property type="match status" value="1"/>
</dbReference>
<dbReference type="Proteomes" id="UP000559626">
    <property type="component" value="Unassembled WGS sequence"/>
</dbReference>
<dbReference type="EMBL" id="JABBGH010000001">
    <property type="protein sequence ID" value="NML63639.1"/>
    <property type="molecule type" value="Genomic_DNA"/>
</dbReference>
<dbReference type="PANTHER" id="PTHR43630:SF2">
    <property type="entry name" value="GLYCOSYLTRANSFERASE"/>
    <property type="match status" value="1"/>
</dbReference>
<reference evidence="4 5" key="1">
    <citation type="submission" date="2020-04" db="EMBL/GenBank/DDBJ databases">
        <title>Hymenobacter polaris sp. nov., isolated from Arctic soil.</title>
        <authorList>
            <person name="Dahal R.H."/>
        </authorList>
    </citation>
    <scope>NUCLEOTIDE SEQUENCE [LARGE SCALE GENOMIC DNA]</scope>
    <source>
        <strain evidence="4 5">RP-2-7</strain>
    </source>
</reference>
<protein>
    <submittedName>
        <fullName evidence="4">Glycosyltransferase family 2 protein</fullName>
    </submittedName>
</protein>
<dbReference type="GO" id="GO:0016740">
    <property type="term" value="F:transferase activity"/>
    <property type="evidence" value="ECO:0007669"/>
    <property type="project" value="UniProtKB-KW"/>
</dbReference>
<dbReference type="AlphaFoldDB" id="A0A7Y0AA82"/>
<dbReference type="InterPro" id="IPR029044">
    <property type="entry name" value="Nucleotide-diphossugar_trans"/>
</dbReference>
<proteinExistence type="inferred from homology"/>
<keyword evidence="5" id="KW-1185">Reference proteome</keyword>
<keyword evidence="2" id="KW-0472">Membrane</keyword>
<dbReference type="Pfam" id="PF00535">
    <property type="entry name" value="Glycos_transf_2"/>
    <property type="match status" value="1"/>
</dbReference>
<dbReference type="SUPFAM" id="SSF53448">
    <property type="entry name" value="Nucleotide-diphospho-sugar transferases"/>
    <property type="match status" value="1"/>
</dbReference>
<dbReference type="PANTHER" id="PTHR43630">
    <property type="entry name" value="POLY-BETA-1,6-N-ACETYL-D-GLUCOSAMINE SYNTHASE"/>
    <property type="match status" value="1"/>
</dbReference>
<keyword evidence="2" id="KW-0812">Transmembrane</keyword>
<dbReference type="InterPro" id="IPR001173">
    <property type="entry name" value="Glyco_trans_2-like"/>
</dbReference>
<name>A0A7Y0AA82_9BACT</name>
<keyword evidence="2" id="KW-1133">Transmembrane helix</keyword>
<organism evidence="4 5">
    <name type="scientific">Hymenobacter polaris</name>
    <dbReference type="NCBI Taxonomy" id="2682546"/>
    <lineage>
        <taxon>Bacteria</taxon>
        <taxon>Pseudomonadati</taxon>
        <taxon>Bacteroidota</taxon>
        <taxon>Cytophagia</taxon>
        <taxon>Cytophagales</taxon>
        <taxon>Hymenobacteraceae</taxon>
        <taxon>Hymenobacter</taxon>
    </lineage>
</organism>
<evidence type="ECO:0000313" key="4">
    <source>
        <dbReference type="EMBL" id="NML63639.1"/>
    </source>
</evidence>